<protein>
    <recommendedName>
        <fullName evidence="1">DAGKc domain-containing protein</fullName>
    </recommendedName>
</protein>
<proteinExistence type="predicted"/>
<dbReference type="GO" id="GO:0005737">
    <property type="term" value="C:cytoplasm"/>
    <property type="evidence" value="ECO:0007669"/>
    <property type="project" value="TreeGrafter"/>
</dbReference>
<dbReference type="PANTHER" id="PTHR12358">
    <property type="entry name" value="SPHINGOSINE KINASE"/>
    <property type="match status" value="1"/>
</dbReference>
<organism evidence="2 3">
    <name type="scientific">Erysiphe pulchra</name>
    <dbReference type="NCBI Taxonomy" id="225359"/>
    <lineage>
        <taxon>Eukaryota</taxon>
        <taxon>Fungi</taxon>
        <taxon>Dikarya</taxon>
        <taxon>Ascomycota</taxon>
        <taxon>Pezizomycotina</taxon>
        <taxon>Leotiomycetes</taxon>
        <taxon>Erysiphales</taxon>
        <taxon>Erysiphaceae</taxon>
        <taxon>Erysiphe</taxon>
    </lineage>
</organism>
<name>A0A2S4PVQ7_9PEZI</name>
<dbReference type="GO" id="GO:0046512">
    <property type="term" value="P:sphingosine biosynthetic process"/>
    <property type="evidence" value="ECO:0007669"/>
    <property type="project" value="TreeGrafter"/>
</dbReference>
<dbReference type="GO" id="GO:0001727">
    <property type="term" value="F:lipid kinase activity"/>
    <property type="evidence" value="ECO:0007669"/>
    <property type="project" value="TreeGrafter"/>
</dbReference>
<dbReference type="InterPro" id="IPR016064">
    <property type="entry name" value="NAD/diacylglycerol_kinase_sf"/>
</dbReference>
<sequence length="322" mass="35615">MVGIPSEDIIGVWREGTKYTIISQKKVESHRLQFQTTTALPAHLESQLFDLPLHLQNDVHVIISVFSGIGLAAQYFTQIISPLLNILGVKFRPYYTTNCDSIKDIAPGLSGTVILLSGDGGVNDILNFASSRLTIALFPMGSGNALYNSYIKNGLHSLLRGSSQSLPNFRANFEKACLGGKQLKSMLGAVILSYGFHATLVEESEKYRQDGENRFLKVAEALLKNPRTYFGSVNREKMRGYAAATLVKKLDKNFTISPKNELRLIHIDTSDLMRGYSEGLGAWRVDKVDFYAQGKMCLDGYIIEINGEVLVEVVESVVDLVV</sequence>
<evidence type="ECO:0000259" key="1">
    <source>
        <dbReference type="Pfam" id="PF00781"/>
    </source>
</evidence>
<dbReference type="EMBL" id="PEDP01000409">
    <property type="protein sequence ID" value="POS86105.1"/>
    <property type="molecule type" value="Genomic_DNA"/>
</dbReference>
<dbReference type="PANTHER" id="PTHR12358:SF108">
    <property type="entry name" value="DAGKC DOMAIN-CONTAINING PROTEIN"/>
    <property type="match status" value="1"/>
</dbReference>
<dbReference type="InterPro" id="IPR017438">
    <property type="entry name" value="ATP-NAD_kinase_N"/>
</dbReference>
<dbReference type="InterPro" id="IPR001206">
    <property type="entry name" value="Diacylglycerol_kinase_cat_dom"/>
</dbReference>
<dbReference type="OrthoDB" id="3853857at2759"/>
<reference evidence="2 3" key="1">
    <citation type="submission" date="2017-10" db="EMBL/GenBank/DDBJ databases">
        <title>Development of genomic resources for the powdery mildew, Erysiphe pulchra.</title>
        <authorList>
            <person name="Wadl P.A."/>
            <person name="Mack B.M."/>
            <person name="Moore G."/>
            <person name="Beltz S.B."/>
        </authorList>
    </citation>
    <scope>NUCLEOTIDE SEQUENCE [LARGE SCALE GENOMIC DNA]</scope>
    <source>
        <strain evidence="2">Cflorida</strain>
    </source>
</reference>
<dbReference type="Gene3D" id="3.40.50.10330">
    <property type="entry name" value="Probable inorganic polyphosphate/atp-NAD kinase, domain 1"/>
    <property type="match status" value="1"/>
</dbReference>
<dbReference type="Pfam" id="PF00781">
    <property type="entry name" value="DAGK_cat"/>
    <property type="match status" value="1"/>
</dbReference>
<evidence type="ECO:0000313" key="3">
    <source>
        <dbReference type="Proteomes" id="UP000237438"/>
    </source>
</evidence>
<evidence type="ECO:0000313" key="2">
    <source>
        <dbReference type="EMBL" id="POS86105.1"/>
    </source>
</evidence>
<dbReference type="InterPro" id="IPR050187">
    <property type="entry name" value="Lipid_Phosphate_FormReg"/>
</dbReference>
<dbReference type="GO" id="GO:0016020">
    <property type="term" value="C:membrane"/>
    <property type="evidence" value="ECO:0007669"/>
    <property type="project" value="TreeGrafter"/>
</dbReference>
<dbReference type="SUPFAM" id="SSF111331">
    <property type="entry name" value="NAD kinase/diacylglycerol kinase-like"/>
    <property type="match status" value="1"/>
</dbReference>
<comment type="caution">
    <text evidence="2">The sequence shown here is derived from an EMBL/GenBank/DDBJ whole genome shotgun (WGS) entry which is preliminary data.</text>
</comment>
<dbReference type="Proteomes" id="UP000237438">
    <property type="component" value="Unassembled WGS sequence"/>
</dbReference>
<accession>A0A2S4PVQ7</accession>
<dbReference type="AlphaFoldDB" id="A0A2S4PVQ7"/>
<gene>
    <name evidence="2" type="ORF">EPUL_002530</name>
</gene>
<feature type="domain" description="DAGKc" evidence="1">
    <location>
        <begin position="59"/>
        <end position="150"/>
    </location>
</feature>
<keyword evidence="3" id="KW-1185">Reference proteome</keyword>